<dbReference type="SFLD" id="SFLDS00029">
    <property type="entry name" value="Radical_SAM"/>
    <property type="match status" value="1"/>
</dbReference>
<dbReference type="InterPro" id="IPR050377">
    <property type="entry name" value="Radical_SAM_PqqE_MftC-like"/>
</dbReference>
<proteinExistence type="predicted"/>
<dbReference type="SUPFAM" id="SSF102114">
    <property type="entry name" value="Radical SAM enzymes"/>
    <property type="match status" value="1"/>
</dbReference>
<dbReference type="SFLD" id="SFLDG01067">
    <property type="entry name" value="SPASM/twitch_domain_containing"/>
    <property type="match status" value="1"/>
</dbReference>
<dbReference type="PANTHER" id="PTHR11228">
    <property type="entry name" value="RADICAL SAM DOMAIN PROTEIN"/>
    <property type="match status" value="1"/>
</dbReference>
<keyword evidence="4" id="KW-0408">Iron</keyword>
<keyword evidence="5" id="KW-0411">Iron-sulfur</keyword>
<dbReference type="CDD" id="cd21109">
    <property type="entry name" value="SPASM"/>
    <property type="match status" value="1"/>
</dbReference>
<comment type="caution">
    <text evidence="6">The sequence shown here is derived from an EMBL/GenBank/DDBJ whole genome shotgun (WGS) entry which is preliminary data.</text>
</comment>
<dbReference type="InterPro" id="IPR007197">
    <property type="entry name" value="rSAM"/>
</dbReference>
<dbReference type="Proteomes" id="UP000727456">
    <property type="component" value="Unassembled WGS sequence"/>
</dbReference>
<dbReference type="Gene3D" id="3.20.20.70">
    <property type="entry name" value="Aldolase class I"/>
    <property type="match status" value="1"/>
</dbReference>
<dbReference type="InterPro" id="IPR058240">
    <property type="entry name" value="rSAM_sf"/>
</dbReference>
<evidence type="ECO:0000256" key="2">
    <source>
        <dbReference type="ARBA" id="ARBA00022691"/>
    </source>
</evidence>
<dbReference type="PANTHER" id="PTHR11228:SF7">
    <property type="entry name" value="PQQA PEPTIDE CYCLASE"/>
    <property type="match status" value="1"/>
</dbReference>
<name>A0ABX0TWX9_9SPHN</name>
<evidence type="ECO:0000256" key="4">
    <source>
        <dbReference type="ARBA" id="ARBA00023004"/>
    </source>
</evidence>
<evidence type="ECO:0000256" key="3">
    <source>
        <dbReference type="ARBA" id="ARBA00022723"/>
    </source>
</evidence>
<accession>A0ABX0TWX9</accession>
<dbReference type="InterPro" id="IPR013785">
    <property type="entry name" value="Aldolase_TIM"/>
</dbReference>
<keyword evidence="2" id="KW-0949">S-adenosyl-L-methionine</keyword>
<evidence type="ECO:0000313" key="6">
    <source>
        <dbReference type="EMBL" id="NIJ08126.1"/>
    </source>
</evidence>
<organism evidence="6 7">
    <name type="scientific">Sphingomonas vulcanisoli</name>
    <dbReference type="NCBI Taxonomy" id="1658060"/>
    <lineage>
        <taxon>Bacteria</taxon>
        <taxon>Pseudomonadati</taxon>
        <taxon>Pseudomonadota</taxon>
        <taxon>Alphaproteobacteria</taxon>
        <taxon>Sphingomonadales</taxon>
        <taxon>Sphingomonadaceae</taxon>
        <taxon>Sphingomonas</taxon>
    </lineage>
</organism>
<evidence type="ECO:0000313" key="7">
    <source>
        <dbReference type="Proteomes" id="UP000727456"/>
    </source>
</evidence>
<gene>
    <name evidence="6" type="ORF">FHS31_001736</name>
</gene>
<keyword evidence="7" id="KW-1185">Reference proteome</keyword>
<dbReference type="RefSeq" id="WP_167072944.1">
    <property type="nucleotide sequence ID" value="NZ_JAAOZC010000003.1"/>
</dbReference>
<reference evidence="6 7" key="1">
    <citation type="submission" date="2020-03" db="EMBL/GenBank/DDBJ databases">
        <title>Genomic Encyclopedia of Type Strains, Phase III (KMG-III): the genomes of soil and plant-associated and newly described type strains.</title>
        <authorList>
            <person name="Whitman W."/>
        </authorList>
    </citation>
    <scope>NUCLEOTIDE SEQUENCE [LARGE SCALE GENOMIC DNA]</scope>
    <source>
        <strain evidence="6 7">CECT 8804</strain>
    </source>
</reference>
<dbReference type="EMBL" id="JAAOZC010000003">
    <property type="protein sequence ID" value="NIJ08126.1"/>
    <property type="molecule type" value="Genomic_DNA"/>
</dbReference>
<evidence type="ECO:0008006" key="8">
    <source>
        <dbReference type="Google" id="ProtNLM"/>
    </source>
</evidence>
<evidence type="ECO:0000256" key="5">
    <source>
        <dbReference type="ARBA" id="ARBA00023014"/>
    </source>
</evidence>
<evidence type="ECO:0000256" key="1">
    <source>
        <dbReference type="ARBA" id="ARBA00001966"/>
    </source>
</evidence>
<protein>
    <recommendedName>
        <fullName evidence="8">Radical SAM protein</fullName>
    </recommendedName>
</protein>
<comment type="cofactor">
    <cofactor evidence="1">
        <name>[4Fe-4S] cluster</name>
        <dbReference type="ChEBI" id="CHEBI:49883"/>
    </cofactor>
</comment>
<keyword evidence="3" id="KW-0479">Metal-binding</keyword>
<sequence length="479" mass="53557">MDQTALITEDAEEVFAPDAGEIADLLLGIVADGLDHPEIWTQLPGFLDHLPLLPIEFARRIAITHDERVRIQLSVLLIMCYAASNQLEFALGEIAPLAVMCSQSALVQGAVFYLNGLSDPDNPKYQLEGKICPAPFVQMDVLETSTHLCCASWLQQSAGDLSTTAWEDVWNSEIAQDIRATVLDGSYRYCNKMACPKIQGQDLVATAELATWSPFWADIIEGNLTALPKGPETVNLAYDRTCNLSCPSCRTEKWAADEATRVRYDEMQRSKILPLLKDAQTVFITGSGDPFASKNFRRLMTELTPEAYPNLGFQVMTNGMLFTPKQWETFPTLHGRTRILKVSIDAATGPTHELLRRGARWPVMLENMAYAGRLTAEGAVDHYELVFTVQTENFREMGDAVDLMHAVGATGIYFARLTNWGTFSHEDYARKACFLPGHPDYDEFIELMQDERLRDPAVLLGDLHNFVRVPVEGHRRHVA</sequence>